<dbReference type="SUPFAM" id="SSF55729">
    <property type="entry name" value="Acyl-CoA N-acyltransferases (Nat)"/>
    <property type="match status" value="1"/>
</dbReference>
<dbReference type="InterPro" id="IPR000182">
    <property type="entry name" value="GNAT_dom"/>
</dbReference>
<dbReference type="Proteomes" id="UP000293398">
    <property type="component" value="Unassembled WGS sequence"/>
</dbReference>
<evidence type="ECO:0000313" key="2">
    <source>
        <dbReference type="EMBL" id="RZU00084.1"/>
    </source>
</evidence>
<keyword evidence="3" id="KW-1185">Reference proteome</keyword>
<organism evidence="2 3">
    <name type="scientific">Advenella incenata</name>
    <dbReference type="NCBI Taxonomy" id="267800"/>
    <lineage>
        <taxon>Bacteria</taxon>
        <taxon>Pseudomonadati</taxon>
        <taxon>Pseudomonadota</taxon>
        <taxon>Betaproteobacteria</taxon>
        <taxon>Burkholderiales</taxon>
        <taxon>Alcaligenaceae</taxon>
    </lineage>
</organism>
<accession>A0A4Q7VTZ7</accession>
<gene>
    <name evidence="2" type="ORF">EV681_1889</name>
</gene>
<sequence length="161" mass="18211">MQPLIEQVPPTQAPIDLLLLADPSEQKIRSYLPHSQCFVASRDGMVIGACLVQPMGVACCEIMSIAVHPDHQKTGTGTLLLKWIIDFYRRSGALRLEVGTGSFGYQLAFYQKQGFRVTGIERNFFIDNYDEPIVEDGIRLYDMLRLTRRLDQDNDQTTTIS</sequence>
<proteinExistence type="predicted"/>
<dbReference type="CDD" id="cd04301">
    <property type="entry name" value="NAT_SF"/>
    <property type="match status" value="1"/>
</dbReference>
<protein>
    <submittedName>
        <fullName evidence="2">Ribosomal protein S18 acetylase RimI-like enzyme</fullName>
    </submittedName>
</protein>
<evidence type="ECO:0000313" key="3">
    <source>
        <dbReference type="Proteomes" id="UP000293398"/>
    </source>
</evidence>
<dbReference type="GO" id="GO:0016747">
    <property type="term" value="F:acyltransferase activity, transferring groups other than amino-acyl groups"/>
    <property type="evidence" value="ECO:0007669"/>
    <property type="project" value="InterPro"/>
</dbReference>
<dbReference type="RefSeq" id="WP_207227022.1">
    <property type="nucleotide sequence ID" value="NZ_SHKO01000001.1"/>
</dbReference>
<reference evidence="2 3" key="1">
    <citation type="submission" date="2019-02" db="EMBL/GenBank/DDBJ databases">
        <title>Genomic Encyclopedia of Type Strains, Phase IV (KMG-IV): sequencing the most valuable type-strain genomes for metagenomic binning, comparative biology and taxonomic classification.</title>
        <authorList>
            <person name="Goeker M."/>
        </authorList>
    </citation>
    <scope>NUCLEOTIDE SEQUENCE [LARGE SCALE GENOMIC DNA]</scope>
    <source>
        <strain evidence="2 3">DSM 23814</strain>
    </source>
</reference>
<dbReference type="Gene3D" id="3.40.630.30">
    <property type="match status" value="1"/>
</dbReference>
<name>A0A4Q7VTZ7_9BURK</name>
<dbReference type="InterPro" id="IPR016181">
    <property type="entry name" value="Acyl_CoA_acyltransferase"/>
</dbReference>
<dbReference type="EMBL" id="SHKO01000001">
    <property type="protein sequence ID" value="RZU00084.1"/>
    <property type="molecule type" value="Genomic_DNA"/>
</dbReference>
<dbReference type="Pfam" id="PF00583">
    <property type="entry name" value="Acetyltransf_1"/>
    <property type="match status" value="1"/>
</dbReference>
<evidence type="ECO:0000259" key="1">
    <source>
        <dbReference type="PROSITE" id="PS51186"/>
    </source>
</evidence>
<feature type="domain" description="N-acetyltransferase" evidence="1">
    <location>
        <begin position="1"/>
        <end position="145"/>
    </location>
</feature>
<comment type="caution">
    <text evidence="2">The sequence shown here is derived from an EMBL/GenBank/DDBJ whole genome shotgun (WGS) entry which is preliminary data.</text>
</comment>
<dbReference type="GO" id="GO:0005840">
    <property type="term" value="C:ribosome"/>
    <property type="evidence" value="ECO:0007669"/>
    <property type="project" value="UniProtKB-KW"/>
</dbReference>
<dbReference type="AlphaFoldDB" id="A0A4Q7VTZ7"/>
<dbReference type="PROSITE" id="PS51186">
    <property type="entry name" value="GNAT"/>
    <property type="match status" value="1"/>
</dbReference>
<keyword evidence="2" id="KW-0687">Ribonucleoprotein</keyword>
<keyword evidence="2" id="KW-0689">Ribosomal protein</keyword>